<dbReference type="Gene3D" id="3.40.50.720">
    <property type="entry name" value="NAD(P)-binding Rossmann-like Domain"/>
    <property type="match status" value="1"/>
</dbReference>
<protein>
    <recommendedName>
        <fullName evidence="8">Glycerol-3-phosphate dehydrogenase [NAD(+)]</fullName>
        <ecNumber evidence="8">1.1.1.8</ecNumber>
    </recommendedName>
</protein>
<dbReference type="PROSITE" id="PS00957">
    <property type="entry name" value="NAD_G3PDH"/>
    <property type="match status" value="1"/>
</dbReference>
<evidence type="ECO:0000256" key="6">
    <source>
        <dbReference type="ARBA" id="ARBA00048683"/>
    </source>
</evidence>
<dbReference type="InterPro" id="IPR017751">
    <property type="entry name" value="G3P_DH_NAD-dep_euk"/>
</dbReference>
<dbReference type="InterPro" id="IPR006168">
    <property type="entry name" value="G3P_DH_NAD-dep"/>
</dbReference>
<evidence type="ECO:0000256" key="7">
    <source>
        <dbReference type="RuleBase" id="RU000437"/>
    </source>
</evidence>
<evidence type="ECO:0000256" key="2">
    <source>
        <dbReference type="ARBA" id="ARBA00005192"/>
    </source>
</evidence>
<dbReference type="GO" id="GO:0005829">
    <property type="term" value="C:cytosol"/>
    <property type="evidence" value="ECO:0007669"/>
    <property type="project" value="TreeGrafter"/>
</dbReference>
<accession>A0A5B7CIR5</accession>
<comment type="pathway">
    <text evidence="1">Lipid metabolism.</text>
</comment>
<comment type="caution">
    <text evidence="11">The sequence shown here is derived from an EMBL/GenBank/DDBJ whole genome shotgun (WGS) entry which is preliminary data.</text>
</comment>
<feature type="domain" description="Glycerol-3-phosphate dehydrogenase NAD-dependent N-terminal" evidence="9">
    <location>
        <begin position="84"/>
        <end position="145"/>
    </location>
</feature>
<evidence type="ECO:0000313" key="12">
    <source>
        <dbReference type="Proteomes" id="UP000324222"/>
    </source>
</evidence>
<dbReference type="GO" id="GO:0051287">
    <property type="term" value="F:NAD binding"/>
    <property type="evidence" value="ECO:0007669"/>
    <property type="project" value="UniProtKB-UniRule"/>
</dbReference>
<dbReference type="PRINTS" id="PR00077">
    <property type="entry name" value="GPDHDRGNASE"/>
</dbReference>
<evidence type="ECO:0000259" key="9">
    <source>
        <dbReference type="Pfam" id="PF01210"/>
    </source>
</evidence>
<comment type="pathway">
    <text evidence="2">Phospholipid metabolism; alpha-glycerophosphate cycle.</text>
</comment>
<keyword evidence="4 7" id="KW-0560">Oxidoreductase</keyword>
<evidence type="ECO:0000256" key="4">
    <source>
        <dbReference type="ARBA" id="ARBA00023002"/>
    </source>
</evidence>
<dbReference type="OrthoDB" id="10263760at2759"/>
<dbReference type="SUPFAM" id="SSF51735">
    <property type="entry name" value="NAD(P)-binding Rossmann-fold domains"/>
    <property type="match status" value="1"/>
</dbReference>
<dbReference type="PANTHER" id="PTHR11728">
    <property type="entry name" value="GLYCEROL-3-PHOSPHATE DEHYDROGENASE"/>
    <property type="match status" value="1"/>
</dbReference>
<evidence type="ECO:0000313" key="11">
    <source>
        <dbReference type="EMBL" id="MPC09280.1"/>
    </source>
</evidence>
<evidence type="ECO:0000256" key="8">
    <source>
        <dbReference type="RuleBase" id="RU361243"/>
    </source>
</evidence>
<dbReference type="Pfam" id="PF07479">
    <property type="entry name" value="NAD_Gly3P_dh_C"/>
    <property type="match status" value="1"/>
</dbReference>
<dbReference type="InterPro" id="IPR036291">
    <property type="entry name" value="NAD(P)-bd_dom_sf"/>
</dbReference>
<keyword evidence="5 7" id="KW-0520">NAD</keyword>
<dbReference type="GO" id="GO:0042803">
    <property type="term" value="F:protein homodimerization activity"/>
    <property type="evidence" value="ECO:0007669"/>
    <property type="project" value="InterPro"/>
</dbReference>
<dbReference type="GO" id="GO:0005975">
    <property type="term" value="P:carbohydrate metabolic process"/>
    <property type="evidence" value="ECO:0007669"/>
    <property type="project" value="InterPro"/>
</dbReference>
<organism evidence="11 12">
    <name type="scientific">Portunus trituberculatus</name>
    <name type="common">Swimming crab</name>
    <name type="synonym">Neptunus trituberculatus</name>
    <dbReference type="NCBI Taxonomy" id="210409"/>
    <lineage>
        <taxon>Eukaryota</taxon>
        <taxon>Metazoa</taxon>
        <taxon>Ecdysozoa</taxon>
        <taxon>Arthropoda</taxon>
        <taxon>Crustacea</taxon>
        <taxon>Multicrustacea</taxon>
        <taxon>Malacostraca</taxon>
        <taxon>Eumalacostraca</taxon>
        <taxon>Eucarida</taxon>
        <taxon>Decapoda</taxon>
        <taxon>Pleocyemata</taxon>
        <taxon>Brachyura</taxon>
        <taxon>Eubrachyura</taxon>
        <taxon>Portunoidea</taxon>
        <taxon>Portunidae</taxon>
        <taxon>Portuninae</taxon>
        <taxon>Portunus</taxon>
    </lineage>
</organism>
<dbReference type="Proteomes" id="UP000324222">
    <property type="component" value="Unassembled WGS sequence"/>
</dbReference>
<dbReference type="GO" id="GO:0141152">
    <property type="term" value="F:glycerol-3-phosphate dehydrogenase (NAD+) activity"/>
    <property type="evidence" value="ECO:0007669"/>
    <property type="project" value="UniProtKB-UniRule"/>
</dbReference>
<dbReference type="UniPathway" id="UPA00086"/>
<evidence type="ECO:0000256" key="1">
    <source>
        <dbReference type="ARBA" id="ARBA00005189"/>
    </source>
</evidence>
<dbReference type="InterPro" id="IPR011128">
    <property type="entry name" value="G3P_DH_NAD-dep_N"/>
</dbReference>
<evidence type="ECO:0000259" key="10">
    <source>
        <dbReference type="Pfam" id="PF07479"/>
    </source>
</evidence>
<dbReference type="InterPro" id="IPR006109">
    <property type="entry name" value="G3P_DH_NAD-dep_C"/>
</dbReference>
<dbReference type="GO" id="GO:0046168">
    <property type="term" value="P:glycerol-3-phosphate catabolic process"/>
    <property type="evidence" value="ECO:0007669"/>
    <property type="project" value="UniProtKB-UniRule"/>
</dbReference>
<dbReference type="Pfam" id="PF01210">
    <property type="entry name" value="NAD_Gly3P_dh_N"/>
    <property type="match status" value="1"/>
</dbReference>
<feature type="domain" description="Glycerol-3-phosphate dehydrogenase NAD-dependent C-terminal" evidence="10">
    <location>
        <begin position="166"/>
        <end position="310"/>
    </location>
</feature>
<dbReference type="EC" id="1.1.1.8" evidence="8"/>
<evidence type="ECO:0000256" key="5">
    <source>
        <dbReference type="ARBA" id="ARBA00023027"/>
    </source>
</evidence>
<name>A0A5B7CIR5_PORTR</name>
<dbReference type="InterPro" id="IPR008927">
    <property type="entry name" value="6-PGluconate_DH-like_C_sf"/>
</dbReference>
<dbReference type="GO" id="GO:0006650">
    <property type="term" value="P:glycerophospholipid metabolic process"/>
    <property type="evidence" value="ECO:0007669"/>
    <property type="project" value="UniProtKB-UniPathway"/>
</dbReference>
<reference evidence="11 12" key="1">
    <citation type="submission" date="2019-05" db="EMBL/GenBank/DDBJ databases">
        <title>Another draft genome of Portunus trituberculatus and its Hox gene families provides insights of decapod evolution.</title>
        <authorList>
            <person name="Jeong J.-H."/>
            <person name="Song I."/>
            <person name="Kim S."/>
            <person name="Choi T."/>
            <person name="Kim D."/>
            <person name="Ryu S."/>
            <person name="Kim W."/>
        </authorList>
    </citation>
    <scope>NUCLEOTIDE SEQUENCE [LARGE SCALE GENOMIC DNA]</scope>
    <source>
        <tissue evidence="11">Muscle</tissue>
    </source>
</reference>
<dbReference type="SUPFAM" id="SSF48179">
    <property type="entry name" value="6-phosphogluconate dehydrogenase C-terminal domain-like"/>
    <property type="match status" value="1"/>
</dbReference>
<keyword evidence="12" id="KW-1185">Reference proteome</keyword>
<sequence length="422" mass="47487">MRREGGIGTKRILKPHFRSRSAEQPINGQGIAIEAVLEKSADEATFGIVEDRKSHYTSLTHNTPRGLAGCIPGGGSLVKYIDTSFGWWCAVKGFDLKEGGGIMLISHLIKELVNIPISVLMGANLAGEVADEKFCETTIGCRDIEVGRMYRDLIQTDYFRVVVVDDVEAVEVCGALKNIVATGAGFIDGLGYGDNTKAAVIRLGLMEMIKFCEVFYPGSKLGTFFESCGVADLITTCYGGRNRRVAEAFVKTGKTIEELEKEMLNGQKLQGPFTALEVNHMLKQKGMEERFPLFTAIHQICLKELPPPGMIDCIRNHPEHMCTFDQQHTSLVNTFYYTREMCTKYIQQHKLLYSFMTSVKQLFSKQDIEITKVRCEMQKRMMHTTKNRSRMAEPDTNALMVVMNTRRTVTHTITMFTIRSWK</sequence>
<dbReference type="PANTHER" id="PTHR11728:SF8">
    <property type="entry name" value="GLYCEROL-3-PHOSPHATE DEHYDROGENASE [NAD(+)]-RELATED"/>
    <property type="match status" value="1"/>
</dbReference>
<comment type="catalytic activity">
    <reaction evidence="6 8">
        <text>sn-glycerol 3-phosphate + NAD(+) = dihydroxyacetone phosphate + NADH + H(+)</text>
        <dbReference type="Rhea" id="RHEA:11092"/>
        <dbReference type="ChEBI" id="CHEBI:15378"/>
        <dbReference type="ChEBI" id="CHEBI:57540"/>
        <dbReference type="ChEBI" id="CHEBI:57597"/>
        <dbReference type="ChEBI" id="CHEBI:57642"/>
        <dbReference type="ChEBI" id="CHEBI:57945"/>
        <dbReference type="EC" id="1.1.1.8"/>
    </reaction>
</comment>
<evidence type="ECO:0000256" key="3">
    <source>
        <dbReference type="ARBA" id="ARBA00011009"/>
    </source>
</evidence>
<dbReference type="EMBL" id="VSRR010000062">
    <property type="protein sequence ID" value="MPC09280.1"/>
    <property type="molecule type" value="Genomic_DNA"/>
</dbReference>
<gene>
    <name evidence="11" type="primary">Gpdh1</name>
    <name evidence="11" type="ORF">E2C01_001886</name>
</gene>
<proteinExistence type="inferred from homology"/>
<dbReference type="NCBIfam" id="TIGR03376">
    <property type="entry name" value="glycerol3P_DH"/>
    <property type="match status" value="1"/>
</dbReference>
<dbReference type="Gene3D" id="1.10.1040.10">
    <property type="entry name" value="N-(1-d-carboxylethyl)-l-norvaline Dehydrogenase, domain 2"/>
    <property type="match status" value="1"/>
</dbReference>
<comment type="similarity">
    <text evidence="3 7">Belongs to the NAD-dependent glycerol-3-phosphate dehydrogenase family.</text>
</comment>
<dbReference type="AlphaFoldDB" id="A0A5B7CIR5"/>
<dbReference type="FunFam" id="1.10.1040.10:FF:000004">
    <property type="entry name" value="Glycerol-3-phosphate dehydrogenase [NAD(+)]"/>
    <property type="match status" value="1"/>
</dbReference>
<dbReference type="InterPro" id="IPR013328">
    <property type="entry name" value="6PGD_dom2"/>
</dbReference>